<dbReference type="Proteomes" id="UP001054945">
    <property type="component" value="Unassembled WGS sequence"/>
</dbReference>
<dbReference type="AlphaFoldDB" id="A0AAV4Q847"/>
<proteinExistence type="predicted"/>
<evidence type="ECO:0000313" key="2">
    <source>
        <dbReference type="Proteomes" id="UP001054945"/>
    </source>
</evidence>
<protein>
    <submittedName>
        <fullName evidence="1">Uncharacterized protein</fullName>
    </submittedName>
</protein>
<sequence>MGDCTSRNIVVIITQSEANLTSDCASKNIVVIMANQEQILWMIEHQGTLLSSCQPGINLMEYESFAVFLDAVPVSDSIDRHFLHFEINGRIRKVSRKDGIVDSPALNKIIRSVMRNRVRL</sequence>
<accession>A0AAV4Q847</accession>
<name>A0AAV4Q847_CAEEX</name>
<keyword evidence="2" id="KW-1185">Reference proteome</keyword>
<dbReference type="EMBL" id="BPLR01005816">
    <property type="protein sequence ID" value="GIY05191.1"/>
    <property type="molecule type" value="Genomic_DNA"/>
</dbReference>
<organism evidence="1 2">
    <name type="scientific">Caerostris extrusa</name>
    <name type="common">Bark spider</name>
    <name type="synonym">Caerostris bankana</name>
    <dbReference type="NCBI Taxonomy" id="172846"/>
    <lineage>
        <taxon>Eukaryota</taxon>
        <taxon>Metazoa</taxon>
        <taxon>Ecdysozoa</taxon>
        <taxon>Arthropoda</taxon>
        <taxon>Chelicerata</taxon>
        <taxon>Arachnida</taxon>
        <taxon>Araneae</taxon>
        <taxon>Araneomorphae</taxon>
        <taxon>Entelegynae</taxon>
        <taxon>Araneoidea</taxon>
        <taxon>Araneidae</taxon>
        <taxon>Caerostris</taxon>
    </lineage>
</organism>
<gene>
    <name evidence="1" type="ORF">CEXT_641841</name>
</gene>
<reference evidence="1 2" key="1">
    <citation type="submission" date="2021-06" db="EMBL/GenBank/DDBJ databases">
        <title>Caerostris extrusa draft genome.</title>
        <authorList>
            <person name="Kono N."/>
            <person name="Arakawa K."/>
        </authorList>
    </citation>
    <scope>NUCLEOTIDE SEQUENCE [LARGE SCALE GENOMIC DNA]</scope>
</reference>
<evidence type="ECO:0000313" key="1">
    <source>
        <dbReference type="EMBL" id="GIY05191.1"/>
    </source>
</evidence>
<comment type="caution">
    <text evidence="1">The sequence shown here is derived from an EMBL/GenBank/DDBJ whole genome shotgun (WGS) entry which is preliminary data.</text>
</comment>